<dbReference type="InterPro" id="IPR013083">
    <property type="entry name" value="Znf_RING/FYVE/PHD"/>
</dbReference>
<sequence>MGRRKKLRKEEIAEDWCFVCKDGGTLMVCEYKDCLKAYHADCVGKDDAFLKTGNYMRCGWHNCFLCRKTSKFQCFCCTTAVCGRCFCDADFSIVRGNKGFCSHCLRLARLVEENADADSDGGKIDFKDPETYEFLFSDYYKIIKEKERWRTDQVLSAHNSFKNGKNYKFDGDLYEVGEGEDDTEESEDNFVASDYDDLKDTAAFKPVQKRKSHTRELKPIKGKVKAKKKEFIGWGTRSLFEFLEYTGRDTNKVLSQFDVTSIIVEYCKENNLFDPKKKKKVLCDSRLKCLLGRKTVNRNSIFNLLTSHFADNVEETEDDIISSSEDGDEIMSVKCRKQTKLSSSTASHEDLVSEAHESCFAAIVTENIKLVYLKRSLIEELLTQPDTFDGKVIGSFVRVKSDPNDYLQKNSYLLLQVAGITRPSGNDEIKNEILLHFSNVPRDVPICKVSDDNFSEEECQDLHQRMKDGLLPQPTVLELEQKARSLHEDIMKHVSVIGNVNLNVEYFQTLDEYINKKELLQSQSEQSRLLNQSPKVIPEIVHMKPSQEREESPSKDKLQQNRLPELVLEEASRPPSKYSKVNISSSNNRTNSEGLPSFFVSPISPEIVHMKPSKEREEFPSKDKLQQNGLPELVLEEASRPPRKYSKVNISSLNNRTDSAGLAPKTTAVRNKDGRKISASVEQSPVTVIDLEEDTPPSKQIQSTSKEINLVDSNSVLCVDLELEPMKCFSTSKSGRLKLMRTAHSGSGDEDANVKVQQQAGENPETSIIWHCVGPQGERRGPFSLSLLKRWSETSPYSSRFKIWKTGQNETEAILLPDALRQWLP</sequence>
<dbReference type="InterPro" id="IPR001965">
    <property type="entry name" value="Znf_PHD"/>
</dbReference>
<evidence type="ECO:0000256" key="4">
    <source>
        <dbReference type="SAM" id="MobiDB-lite"/>
    </source>
</evidence>
<dbReference type="InterPro" id="IPR036885">
    <property type="entry name" value="SWIB_MDM2_dom_sf"/>
</dbReference>
<dbReference type="Gene3D" id="3.30.40.10">
    <property type="entry name" value="Zinc/RING finger domain, C3HC4 (zinc finger)"/>
    <property type="match status" value="1"/>
</dbReference>
<feature type="domain" description="GYF" evidence="5">
    <location>
        <begin position="767"/>
        <end position="821"/>
    </location>
</feature>
<dbReference type="GO" id="GO:0008270">
    <property type="term" value="F:zinc ion binding"/>
    <property type="evidence" value="ECO:0007669"/>
    <property type="project" value="UniProtKB-KW"/>
</dbReference>
<keyword evidence="9" id="KW-1185">Reference proteome</keyword>
<evidence type="ECO:0000313" key="9">
    <source>
        <dbReference type="Proteomes" id="UP000634136"/>
    </source>
</evidence>
<evidence type="ECO:0000259" key="7">
    <source>
        <dbReference type="PROSITE" id="PS51925"/>
    </source>
</evidence>
<keyword evidence="2" id="KW-0863">Zinc-finger</keyword>
<dbReference type="GO" id="GO:0003677">
    <property type="term" value="F:DNA binding"/>
    <property type="evidence" value="ECO:0007669"/>
    <property type="project" value="InterPro"/>
</dbReference>
<dbReference type="PROSITE" id="PS51360">
    <property type="entry name" value="PLUS3"/>
    <property type="match status" value="1"/>
</dbReference>
<dbReference type="InterPro" id="IPR003169">
    <property type="entry name" value="GYF"/>
</dbReference>
<evidence type="ECO:0000259" key="5">
    <source>
        <dbReference type="PROSITE" id="PS50829"/>
    </source>
</evidence>
<feature type="compositionally biased region" description="Polar residues" evidence="4">
    <location>
        <begin position="579"/>
        <end position="594"/>
    </location>
</feature>
<name>A0A834TYU3_9FABA</name>
<evidence type="ECO:0000259" key="6">
    <source>
        <dbReference type="PROSITE" id="PS51360"/>
    </source>
</evidence>
<dbReference type="SUPFAM" id="SSF159042">
    <property type="entry name" value="Plus3-like"/>
    <property type="match status" value="1"/>
</dbReference>
<dbReference type="InterPro" id="IPR035445">
    <property type="entry name" value="GYF-like_dom_sf"/>
</dbReference>
<dbReference type="Pfam" id="PF22908">
    <property type="entry name" value="PHD_NSD"/>
    <property type="match status" value="1"/>
</dbReference>
<comment type="caution">
    <text evidence="8">The sequence shown here is derived from an EMBL/GenBank/DDBJ whole genome shotgun (WGS) entry which is preliminary data.</text>
</comment>
<evidence type="ECO:0000256" key="3">
    <source>
        <dbReference type="ARBA" id="ARBA00022833"/>
    </source>
</evidence>
<dbReference type="InterPro" id="IPR019786">
    <property type="entry name" value="Zinc_finger_PHD-type_CS"/>
</dbReference>
<dbReference type="SMART" id="SM00719">
    <property type="entry name" value="Plus3"/>
    <property type="match status" value="1"/>
</dbReference>
<dbReference type="InterPro" id="IPR003121">
    <property type="entry name" value="SWIB_MDM2_domain"/>
</dbReference>
<dbReference type="Gene3D" id="3.90.70.200">
    <property type="entry name" value="Plus-3 domain"/>
    <property type="match status" value="1"/>
</dbReference>
<dbReference type="InterPro" id="IPR045894">
    <property type="entry name" value="At5g08430-like"/>
</dbReference>
<dbReference type="CDD" id="cd10567">
    <property type="entry name" value="SWIB-MDM2_like"/>
    <property type="match status" value="1"/>
</dbReference>
<dbReference type="Pfam" id="PF03126">
    <property type="entry name" value="Plus-3"/>
    <property type="match status" value="1"/>
</dbReference>
<dbReference type="PANTHER" id="PTHR46851">
    <property type="entry name" value="OS01G0884500 PROTEIN"/>
    <property type="match status" value="1"/>
</dbReference>
<keyword evidence="3" id="KW-0862">Zinc</keyword>
<dbReference type="SUPFAM" id="SSF47592">
    <property type="entry name" value="SWIB/MDM2 domain"/>
    <property type="match status" value="1"/>
</dbReference>
<feature type="region of interest" description="Disordered" evidence="4">
    <location>
        <begin position="567"/>
        <end position="597"/>
    </location>
</feature>
<feature type="domain" description="DM2" evidence="7">
    <location>
        <begin position="228"/>
        <end position="311"/>
    </location>
</feature>
<reference evidence="8" key="1">
    <citation type="submission" date="2020-09" db="EMBL/GenBank/DDBJ databases">
        <title>Genome-Enabled Discovery of Anthraquinone Biosynthesis in Senna tora.</title>
        <authorList>
            <person name="Kang S.-H."/>
            <person name="Pandey R.P."/>
            <person name="Lee C.-M."/>
            <person name="Sim J.-S."/>
            <person name="Jeong J.-T."/>
            <person name="Choi B.-S."/>
            <person name="Jung M."/>
            <person name="Ginzburg D."/>
            <person name="Zhao K."/>
            <person name="Won S.Y."/>
            <person name="Oh T.-J."/>
            <person name="Yu Y."/>
            <person name="Kim N.-H."/>
            <person name="Lee O.R."/>
            <person name="Lee T.-H."/>
            <person name="Bashyal P."/>
            <person name="Kim T.-S."/>
            <person name="Lee W.-H."/>
            <person name="Kawkins C."/>
            <person name="Kim C.-K."/>
            <person name="Kim J.S."/>
            <person name="Ahn B.O."/>
            <person name="Rhee S.Y."/>
            <person name="Sohng J.K."/>
        </authorList>
    </citation>
    <scope>NUCLEOTIDE SEQUENCE</scope>
    <source>
        <tissue evidence="8">Leaf</tissue>
    </source>
</reference>
<proteinExistence type="predicted"/>
<evidence type="ECO:0000313" key="8">
    <source>
        <dbReference type="EMBL" id="KAF7831173.1"/>
    </source>
</evidence>
<dbReference type="InterPro" id="IPR004343">
    <property type="entry name" value="Plus-3_dom"/>
</dbReference>
<dbReference type="SMART" id="SM00249">
    <property type="entry name" value="PHD"/>
    <property type="match status" value="1"/>
</dbReference>
<dbReference type="Pfam" id="PF02201">
    <property type="entry name" value="SWIB"/>
    <property type="match status" value="1"/>
</dbReference>
<dbReference type="EMBL" id="JAAIUW010000005">
    <property type="protein sequence ID" value="KAF7831173.1"/>
    <property type="molecule type" value="Genomic_DNA"/>
</dbReference>
<gene>
    <name evidence="8" type="ORF">G2W53_013506</name>
</gene>
<dbReference type="Gene3D" id="1.10.245.10">
    <property type="entry name" value="SWIB/MDM2 domain"/>
    <property type="match status" value="1"/>
</dbReference>
<dbReference type="InterPro" id="IPR036128">
    <property type="entry name" value="Plus3-like_sf"/>
</dbReference>
<feature type="domain" description="Plus3" evidence="6">
    <location>
        <begin position="362"/>
        <end position="491"/>
    </location>
</feature>
<keyword evidence="1" id="KW-0479">Metal-binding</keyword>
<evidence type="ECO:0000256" key="2">
    <source>
        <dbReference type="ARBA" id="ARBA00022771"/>
    </source>
</evidence>
<dbReference type="Gene3D" id="3.30.1490.40">
    <property type="match status" value="1"/>
</dbReference>
<dbReference type="PANTHER" id="PTHR46851:SF23">
    <property type="entry name" value="SWIB_MDM2 DOMAIN-CONTAINING PROTEIN"/>
    <property type="match status" value="1"/>
</dbReference>
<dbReference type="CDD" id="cd15568">
    <property type="entry name" value="PHD5_NSD"/>
    <property type="match status" value="1"/>
</dbReference>
<dbReference type="Proteomes" id="UP000634136">
    <property type="component" value="Unassembled WGS sequence"/>
</dbReference>
<dbReference type="PROSITE" id="PS50829">
    <property type="entry name" value="GYF"/>
    <property type="match status" value="1"/>
</dbReference>
<dbReference type="AlphaFoldDB" id="A0A834TYU3"/>
<accession>A0A834TYU3</accession>
<dbReference type="OrthoDB" id="1870062at2759"/>
<organism evidence="8 9">
    <name type="scientific">Senna tora</name>
    <dbReference type="NCBI Taxonomy" id="362788"/>
    <lineage>
        <taxon>Eukaryota</taxon>
        <taxon>Viridiplantae</taxon>
        <taxon>Streptophyta</taxon>
        <taxon>Embryophyta</taxon>
        <taxon>Tracheophyta</taxon>
        <taxon>Spermatophyta</taxon>
        <taxon>Magnoliopsida</taxon>
        <taxon>eudicotyledons</taxon>
        <taxon>Gunneridae</taxon>
        <taxon>Pentapetalae</taxon>
        <taxon>rosids</taxon>
        <taxon>fabids</taxon>
        <taxon>Fabales</taxon>
        <taxon>Fabaceae</taxon>
        <taxon>Caesalpinioideae</taxon>
        <taxon>Cassia clade</taxon>
        <taxon>Senna</taxon>
    </lineage>
</organism>
<dbReference type="PROSITE" id="PS01359">
    <property type="entry name" value="ZF_PHD_1"/>
    <property type="match status" value="1"/>
</dbReference>
<dbReference type="InterPro" id="IPR055198">
    <property type="entry name" value="NSD_PHD"/>
</dbReference>
<dbReference type="PROSITE" id="PS51925">
    <property type="entry name" value="SWIB_MDM2"/>
    <property type="match status" value="1"/>
</dbReference>
<dbReference type="SUPFAM" id="SSF55277">
    <property type="entry name" value="GYF domain"/>
    <property type="match status" value="1"/>
</dbReference>
<evidence type="ECO:0000256" key="1">
    <source>
        <dbReference type="ARBA" id="ARBA00022723"/>
    </source>
</evidence>
<protein>
    <submittedName>
        <fullName evidence="8">Zinc finger CCCH domain-containing protein 44 isoform X1</fullName>
    </submittedName>
</protein>